<keyword evidence="1" id="KW-0614">Plasmid</keyword>
<evidence type="ECO:0000313" key="1">
    <source>
        <dbReference type="EMBL" id="CRY93851.1"/>
    </source>
</evidence>
<name>A0A0H5PVT7_9ZZZZ</name>
<sequence length="114" mass="13190">MKAERKKAVIELSPFPTPIGVDGEELENALKRLCLIMRADPLGMFWEDDKGHLHLRQPHQIPLSLQPAIKALHRNKEGNLYYELHDKNKAAEALWPFLKDGRKINVFPYPPAQW</sequence>
<organism evidence="1">
    <name type="scientific">uncultured prokaryote</name>
    <dbReference type="NCBI Taxonomy" id="198431"/>
    <lineage>
        <taxon>unclassified sequences</taxon>
        <taxon>environmental samples</taxon>
    </lineage>
</organism>
<proteinExistence type="predicted"/>
<geneLocation type="plasmid" evidence="1">
    <name>pRGRH0082</name>
</geneLocation>
<accession>A0A0H5PVT7</accession>
<dbReference type="AlphaFoldDB" id="A0A0H5PVT7"/>
<protein>
    <submittedName>
        <fullName evidence="1">Uncharacterized protein</fullName>
    </submittedName>
</protein>
<reference evidence="1" key="2">
    <citation type="submission" date="2015-07" db="EMBL/GenBank/DDBJ databases">
        <title>Plasmids, circular viruses and viroids from rat gut.</title>
        <authorList>
            <person name="Jorgensen T.J."/>
            <person name="Hansen M.A."/>
            <person name="Xu Z."/>
            <person name="Tabak M.A."/>
            <person name="Sorensen S.J."/>
            <person name="Hansen L.H."/>
        </authorList>
    </citation>
    <scope>NUCLEOTIDE SEQUENCE</scope>
    <source>
        <plasmid evidence="1">pRGRH0082</plasmid>
    </source>
</reference>
<reference evidence="1" key="1">
    <citation type="submission" date="2015-06" db="EMBL/GenBank/DDBJ databases">
        <authorList>
            <person name="Joergensen T."/>
        </authorList>
    </citation>
    <scope>NUCLEOTIDE SEQUENCE</scope>
    <source>
        <plasmid evidence="1">pRGRH0082</plasmid>
    </source>
</reference>
<dbReference type="EMBL" id="LN852773">
    <property type="protein sequence ID" value="CRY93851.1"/>
    <property type="molecule type" value="Genomic_DNA"/>
</dbReference>